<comment type="caution">
    <text evidence="7">The sequence shown here is derived from an EMBL/GenBank/DDBJ whole genome shotgun (WGS) entry which is preliminary data.</text>
</comment>
<dbReference type="InterPro" id="IPR001841">
    <property type="entry name" value="Znf_RING"/>
</dbReference>
<dbReference type="PROSITE" id="PS00518">
    <property type="entry name" value="ZF_RING_1"/>
    <property type="match status" value="1"/>
</dbReference>
<evidence type="ECO:0000256" key="2">
    <source>
        <dbReference type="ARBA" id="ARBA00022771"/>
    </source>
</evidence>
<feature type="region of interest" description="Disordered" evidence="5">
    <location>
        <begin position="92"/>
        <end position="115"/>
    </location>
</feature>
<dbReference type="InterPro" id="IPR017907">
    <property type="entry name" value="Znf_RING_CS"/>
</dbReference>
<organism evidence="7 8">
    <name type="scientific">Rhizophlyctis rosea</name>
    <dbReference type="NCBI Taxonomy" id="64517"/>
    <lineage>
        <taxon>Eukaryota</taxon>
        <taxon>Fungi</taxon>
        <taxon>Fungi incertae sedis</taxon>
        <taxon>Chytridiomycota</taxon>
        <taxon>Chytridiomycota incertae sedis</taxon>
        <taxon>Chytridiomycetes</taxon>
        <taxon>Rhizophlyctidales</taxon>
        <taxon>Rhizophlyctidaceae</taxon>
        <taxon>Rhizophlyctis</taxon>
    </lineage>
</organism>
<dbReference type="InterPro" id="IPR013083">
    <property type="entry name" value="Znf_RING/FYVE/PHD"/>
</dbReference>
<evidence type="ECO:0000256" key="3">
    <source>
        <dbReference type="ARBA" id="ARBA00022833"/>
    </source>
</evidence>
<sequence>MGTAPLLTPNSDTPATLTCSICTSLIFRPRLYVHPNNHPCTHTYCLTCLHLFKSRRQAKAKAPQLNKSSTENLIEDLKAGVEAIQCPLCPDDSSPGWTNNPLTESDETAEQVLEK</sequence>
<gene>
    <name evidence="7" type="ORF">HK097_003277</name>
</gene>
<name>A0AAD5X056_9FUNG</name>
<dbReference type="SUPFAM" id="SSF57850">
    <property type="entry name" value="RING/U-box"/>
    <property type="match status" value="1"/>
</dbReference>
<accession>A0AAD5X056</accession>
<keyword evidence="3" id="KW-0862">Zinc</keyword>
<keyword evidence="1" id="KW-0479">Metal-binding</keyword>
<evidence type="ECO:0000313" key="7">
    <source>
        <dbReference type="EMBL" id="KAJ3038127.1"/>
    </source>
</evidence>
<keyword evidence="2 4" id="KW-0863">Zinc-finger</keyword>
<keyword evidence="8" id="KW-1185">Reference proteome</keyword>
<protein>
    <recommendedName>
        <fullName evidence="6">RING-type domain-containing protein</fullName>
    </recommendedName>
</protein>
<evidence type="ECO:0000256" key="5">
    <source>
        <dbReference type="SAM" id="MobiDB-lite"/>
    </source>
</evidence>
<dbReference type="Proteomes" id="UP001212841">
    <property type="component" value="Unassembled WGS sequence"/>
</dbReference>
<feature type="domain" description="RING-type" evidence="6">
    <location>
        <begin position="19"/>
        <end position="89"/>
    </location>
</feature>
<feature type="non-terminal residue" evidence="7">
    <location>
        <position position="115"/>
    </location>
</feature>
<dbReference type="SMART" id="SM00184">
    <property type="entry name" value="RING"/>
    <property type="match status" value="1"/>
</dbReference>
<evidence type="ECO:0000256" key="4">
    <source>
        <dbReference type="PROSITE-ProRule" id="PRU00175"/>
    </source>
</evidence>
<dbReference type="Gene3D" id="3.30.40.10">
    <property type="entry name" value="Zinc/RING finger domain, C3HC4 (zinc finger)"/>
    <property type="match status" value="1"/>
</dbReference>
<reference evidence="7" key="1">
    <citation type="submission" date="2020-05" db="EMBL/GenBank/DDBJ databases">
        <title>Phylogenomic resolution of chytrid fungi.</title>
        <authorList>
            <person name="Stajich J.E."/>
            <person name="Amses K."/>
            <person name="Simmons R."/>
            <person name="Seto K."/>
            <person name="Myers J."/>
            <person name="Bonds A."/>
            <person name="Quandt C.A."/>
            <person name="Barry K."/>
            <person name="Liu P."/>
            <person name="Grigoriev I."/>
            <person name="Longcore J.E."/>
            <person name="James T.Y."/>
        </authorList>
    </citation>
    <scope>NUCLEOTIDE SEQUENCE</scope>
    <source>
        <strain evidence="7">JEL0318</strain>
    </source>
</reference>
<dbReference type="PROSITE" id="PS50089">
    <property type="entry name" value="ZF_RING_2"/>
    <property type="match status" value="1"/>
</dbReference>
<evidence type="ECO:0000259" key="6">
    <source>
        <dbReference type="PROSITE" id="PS50089"/>
    </source>
</evidence>
<dbReference type="EMBL" id="JADGJD010001765">
    <property type="protein sequence ID" value="KAJ3038127.1"/>
    <property type="molecule type" value="Genomic_DNA"/>
</dbReference>
<dbReference type="AlphaFoldDB" id="A0AAD5X056"/>
<proteinExistence type="predicted"/>
<evidence type="ECO:0000256" key="1">
    <source>
        <dbReference type="ARBA" id="ARBA00022723"/>
    </source>
</evidence>
<evidence type="ECO:0000313" key="8">
    <source>
        <dbReference type="Proteomes" id="UP001212841"/>
    </source>
</evidence>
<dbReference type="GO" id="GO:0008270">
    <property type="term" value="F:zinc ion binding"/>
    <property type="evidence" value="ECO:0007669"/>
    <property type="project" value="UniProtKB-KW"/>
</dbReference>